<proteinExistence type="predicted"/>
<evidence type="ECO:0000313" key="3">
    <source>
        <dbReference type="Proteomes" id="UP000317881"/>
    </source>
</evidence>
<reference evidence="2 3" key="1">
    <citation type="submission" date="2019-06" db="EMBL/GenBank/DDBJ databases">
        <title>Whole genome shotgun sequence of Streptomyces spinoverrucosus NBRC 14228.</title>
        <authorList>
            <person name="Hosoyama A."/>
            <person name="Uohara A."/>
            <person name="Ohji S."/>
            <person name="Ichikawa N."/>
        </authorList>
    </citation>
    <scope>NUCLEOTIDE SEQUENCE [LARGE SCALE GENOMIC DNA]</scope>
    <source>
        <strain evidence="2 3">NBRC 14228</strain>
    </source>
</reference>
<evidence type="ECO:0000256" key="1">
    <source>
        <dbReference type="SAM" id="MobiDB-lite"/>
    </source>
</evidence>
<keyword evidence="3" id="KW-1185">Reference proteome</keyword>
<dbReference type="EMBL" id="BJND01000020">
    <property type="protein sequence ID" value="GEC05288.1"/>
    <property type="molecule type" value="Genomic_DNA"/>
</dbReference>
<comment type="caution">
    <text evidence="2">The sequence shown here is derived from an EMBL/GenBank/DDBJ whole genome shotgun (WGS) entry which is preliminary data.</text>
</comment>
<dbReference type="Proteomes" id="UP000317881">
    <property type="component" value="Unassembled WGS sequence"/>
</dbReference>
<organism evidence="2 3">
    <name type="scientific">Streptomyces spinoverrucosus</name>
    <dbReference type="NCBI Taxonomy" id="284043"/>
    <lineage>
        <taxon>Bacteria</taxon>
        <taxon>Bacillati</taxon>
        <taxon>Actinomycetota</taxon>
        <taxon>Actinomycetes</taxon>
        <taxon>Kitasatosporales</taxon>
        <taxon>Streptomycetaceae</taxon>
        <taxon>Streptomyces</taxon>
    </lineage>
</organism>
<dbReference type="AlphaFoldDB" id="A0A4Y3VGQ6"/>
<sequence length="181" mass="20111">MEARARMSLSWMGRSAPRCPVTMRKVRMLPLKESVFHPRPRMYAVKSATRLAAAGVRVGGLVVSRRVQLRGGAGKSSSWAGSKRCSDGRCADLARARARRRLRAKRPWSAAVPGSRRPTASPAAWGRANHSWSPFFIAIWAVSTSVSATTIRHMRHIPPLSIKVRWQRSHSASLPPRLRIS</sequence>
<name>A0A4Y3VGQ6_9ACTN</name>
<gene>
    <name evidence="2" type="ORF">SSP24_29430</name>
</gene>
<evidence type="ECO:0000313" key="2">
    <source>
        <dbReference type="EMBL" id="GEC05288.1"/>
    </source>
</evidence>
<feature type="region of interest" description="Disordered" evidence="1">
    <location>
        <begin position="105"/>
        <end position="124"/>
    </location>
</feature>
<accession>A0A4Y3VGQ6</accession>
<protein>
    <submittedName>
        <fullName evidence="2">Uncharacterized protein</fullName>
    </submittedName>
</protein>